<evidence type="ECO:0000313" key="2">
    <source>
        <dbReference type="Proteomes" id="UP001372338"/>
    </source>
</evidence>
<comment type="caution">
    <text evidence="1">The sequence shown here is derived from an EMBL/GenBank/DDBJ whole genome shotgun (WGS) entry which is preliminary data.</text>
</comment>
<sequence>MEEDVEENNSNEICQGKSCDSVLTPKSGDNYVKSTGSRSALSDLTNTINANLLHWNEENNANFEGDRGTNIGHNIAQNMDAKLGVQITKRMFVHQLHLEILIFLNVNGSNFQEDNQLRLDQDFVIETECLHCSQENSANFEGEVGTKISHDIPQDSYATPITRRSDNKENVCTSTGLGNIDIPRMKKFNFVFL</sequence>
<proteinExistence type="predicted"/>
<gene>
    <name evidence="1" type="ORF">RIF29_40653</name>
</gene>
<evidence type="ECO:0000313" key="1">
    <source>
        <dbReference type="EMBL" id="KAK7245802.1"/>
    </source>
</evidence>
<organism evidence="1 2">
    <name type="scientific">Crotalaria pallida</name>
    <name type="common">Smooth rattlebox</name>
    <name type="synonym">Crotalaria striata</name>
    <dbReference type="NCBI Taxonomy" id="3830"/>
    <lineage>
        <taxon>Eukaryota</taxon>
        <taxon>Viridiplantae</taxon>
        <taxon>Streptophyta</taxon>
        <taxon>Embryophyta</taxon>
        <taxon>Tracheophyta</taxon>
        <taxon>Spermatophyta</taxon>
        <taxon>Magnoliopsida</taxon>
        <taxon>eudicotyledons</taxon>
        <taxon>Gunneridae</taxon>
        <taxon>Pentapetalae</taxon>
        <taxon>rosids</taxon>
        <taxon>fabids</taxon>
        <taxon>Fabales</taxon>
        <taxon>Fabaceae</taxon>
        <taxon>Papilionoideae</taxon>
        <taxon>50 kb inversion clade</taxon>
        <taxon>genistoids sensu lato</taxon>
        <taxon>core genistoids</taxon>
        <taxon>Crotalarieae</taxon>
        <taxon>Crotalaria</taxon>
    </lineage>
</organism>
<reference evidence="1 2" key="1">
    <citation type="submission" date="2024-01" db="EMBL/GenBank/DDBJ databases">
        <title>The genomes of 5 underutilized Papilionoideae crops provide insights into root nodulation and disease resistanc.</title>
        <authorList>
            <person name="Yuan L."/>
        </authorList>
    </citation>
    <scope>NUCLEOTIDE SEQUENCE [LARGE SCALE GENOMIC DNA]</scope>
    <source>
        <strain evidence="1">ZHUSHIDOU_FW_LH</strain>
        <tissue evidence="1">Leaf</tissue>
    </source>
</reference>
<name>A0AAN9E5X2_CROPI</name>
<dbReference type="EMBL" id="JAYWIO010000008">
    <property type="protein sequence ID" value="KAK7245802.1"/>
    <property type="molecule type" value="Genomic_DNA"/>
</dbReference>
<dbReference type="Proteomes" id="UP001372338">
    <property type="component" value="Unassembled WGS sequence"/>
</dbReference>
<protein>
    <submittedName>
        <fullName evidence="1">Uncharacterized protein</fullName>
    </submittedName>
</protein>
<keyword evidence="2" id="KW-1185">Reference proteome</keyword>
<accession>A0AAN9E5X2</accession>
<dbReference type="AlphaFoldDB" id="A0AAN9E5X2"/>